<feature type="region of interest" description="Disordered" evidence="1">
    <location>
        <begin position="81"/>
        <end position="131"/>
    </location>
</feature>
<keyword evidence="3" id="KW-1185">Reference proteome</keyword>
<proteinExistence type="predicted"/>
<organism evidence="2 3">
    <name type="scientific">Acanthoscelides obtectus</name>
    <name type="common">Bean weevil</name>
    <name type="synonym">Bruchus obtectus</name>
    <dbReference type="NCBI Taxonomy" id="200917"/>
    <lineage>
        <taxon>Eukaryota</taxon>
        <taxon>Metazoa</taxon>
        <taxon>Ecdysozoa</taxon>
        <taxon>Arthropoda</taxon>
        <taxon>Hexapoda</taxon>
        <taxon>Insecta</taxon>
        <taxon>Pterygota</taxon>
        <taxon>Neoptera</taxon>
        <taxon>Endopterygota</taxon>
        <taxon>Coleoptera</taxon>
        <taxon>Polyphaga</taxon>
        <taxon>Cucujiformia</taxon>
        <taxon>Chrysomeloidea</taxon>
        <taxon>Chrysomelidae</taxon>
        <taxon>Bruchinae</taxon>
        <taxon>Bruchini</taxon>
        <taxon>Acanthoscelides</taxon>
    </lineage>
</organism>
<reference evidence="2" key="1">
    <citation type="submission" date="2022-03" db="EMBL/GenBank/DDBJ databases">
        <authorList>
            <person name="Sayadi A."/>
        </authorList>
    </citation>
    <scope>NUCLEOTIDE SEQUENCE</scope>
</reference>
<dbReference type="EMBL" id="CAKOFQ010006929">
    <property type="protein sequence ID" value="CAH1982916.1"/>
    <property type="molecule type" value="Genomic_DNA"/>
</dbReference>
<name>A0A9P0PGT0_ACAOB</name>
<gene>
    <name evidence="2" type="ORF">ACAOBT_LOCUS15274</name>
</gene>
<feature type="compositionally biased region" description="Low complexity" evidence="1">
    <location>
        <begin position="87"/>
        <end position="104"/>
    </location>
</feature>
<evidence type="ECO:0000313" key="3">
    <source>
        <dbReference type="Proteomes" id="UP001152888"/>
    </source>
</evidence>
<evidence type="ECO:0000313" key="2">
    <source>
        <dbReference type="EMBL" id="CAH1982916.1"/>
    </source>
</evidence>
<evidence type="ECO:0000256" key="1">
    <source>
        <dbReference type="SAM" id="MobiDB-lite"/>
    </source>
</evidence>
<accession>A0A9P0PGT0</accession>
<dbReference type="AlphaFoldDB" id="A0A9P0PGT0"/>
<comment type="caution">
    <text evidence="2">The sequence shown here is derived from an EMBL/GenBank/DDBJ whole genome shotgun (WGS) entry which is preliminary data.</text>
</comment>
<protein>
    <submittedName>
        <fullName evidence="2">Uncharacterized protein</fullName>
    </submittedName>
</protein>
<sequence length="131" mass="14373">MYFHVKRFHFHEQKIYQLLVISKCIDTNPKNKKTTLAIQIIHTEKCILKLGSSPKNIENSSSCISISKTGEAFLDAVSSRPSSTEVPAIPSPSGSAAASMIIDSVSRRERSSKSENVGPRGCRSTLPCHRA</sequence>
<dbReference type="Proteomes" id="UP001152888">
    <property type="component" value="Unassembled WGS sequence"/>
</dbReference>